<dbReference type="AlphaFoldDB" id="A0A2J7ZGD8"/>
<dbReference type="OrthoDB" id="529189at2759"/>
<accession>A0A2J7ZGD8</accession>
<name>A0A2J7ZGD8_9CHLO</name>
<dbReference type="Proteomes" id="UP000236333">
    <property type="component" value="Unassembled WGS sequence"/>
</dbReference>
<keyword evidence="2" id="KW-1185">Reference proteome</keyword>
<proteinExistence type="predicted"/>
<sequence length="58" mass="6799">MFPSRILKAAAETYRWNDLTNPKYNYFFRQATTKVQTVLLTGGTLYGVYLVMFNEAQR</sequence>
<comment type="caution">
    <text evidence="1">The sequence shown here is derived from an EMBL/GenBank/DDBJ whole genome shotgun (WGS) entry which is preliminary data.</text>
</comment>
<gene>
    <name evidence="1" type="ORF">TSOC_014882</name>
</gene>
<protein>
    <submittedName>
        <fullName evidence="1">Uncharacterized protein</fullName>
    </submittedName>
</protein>
<evidence type="ECO:0000313" key="2">
    <source>
        <dbReference type="Proteomes" id="UP000236333"/>
    </source>
</evidence>
<reference evidence="1 2" key="1">
    <citation type="journal article" date="2017" name="Mol. Biol. Evol.">
        <title>The 4-celled Tetrabaena socialis nuclear genome reveals the essential components for genetic control of cell number at the origin of multicellularity in the volvocine lineage.</title>
        <authorList>
            <person name="Featherston J."/>
            <person name="Arakaki Y."/>
            <person name="Hanschen E.R."/>
            <person name="Ferris P.J."/>
            <person name="Michod R.E."/>
            <person name="Olson B.J.S.C."/>
            <person name="Nozaki H."/>
            <person name="Durand P.M."/>
        </authorList>
    </citation>
    <scope>NUCLEOTIDE SEQUENCE [LARGE SCALE GENOMIC DNA]</scope>
    <source>
        <strain evidence="1 2">NIES-571</strain>
    </source>
</reference>
<organism evidence="1 2">
    <name type="scientific">Tetrabaena socialis</name>
    <dbReference type="NCBI Taxonomy" id="47790"/>
    <lineage>
        <taxon>Eukaryota</taxon>
        <taxon>Viridiplantae</taxon>
        <taxon>Chlorophyta</taxon>
        <taxon>core chlorophytes</taxon>
        <taxon>Chlorophyceae</taxon>
        <taxon>CS clade</taxon>
        <taxon>Chlamydomonadales</taxon>
        <taxon>Tetrabaenaceae</taxon>
        <taxon>Tetrabaena</taxon>
    </lineage>
</organism>
<dbReference type="EMBL" id="PGGS01003210">
    <property type="protein sequence ID" value="PNG99341.1"/>
    <property type="molecule type" value="Genomic_DNA"/>
</dbReference>
<evidence type="ECO:0000313" key="1">
    <source>
        <dbReference type="EMBL" id="PNG99341.1"/>
    </source>
</evidence>